<dbReference type="Proteomes" id="UP000054481">
    <property type="component" value="Unassembled WGS sequence"/>
</dbReference>
<evidence type="ECO:0000256" key="2">
    <source>
        <dbReference type="ARBA" id="ARBA00022679"/>
    </source>
</evidence>
<sequence length="524" mass="57951">MASSKESGDRHGPPRKILMLTNCELGQATVFLGTCDALLKADPGGVQIHVASFPKLESQISRVSDNARHHSPDAKPIVFHAIQGLSSEQGAKKIMDRVGIPHYANNMPVSFSKPLSFSTTTRAISDTSFVFVPYDGPDMVEVVSSVMHIINQVAADLVVVDALMTASLTACFHLGIKFCCLSPNSVKGFAVPSQSGLARWRFPVLFSGFRFPVPLHLIPVNFYYLVHCAISWLSDKGRRQTAQYVKTHLDADLRSPLDLLRNPPADLKIFVGTHPELDFPLRIPQHIIPCGPISRPTGPADSNDPLLMLWLERGPTVYVNMGSLWESRREQAEDFARSLRCVLERIDVLRGDSKLQVLWKLKRDREDGSAWEVEDTLAPYIESDRVKIVSWIKAEPASILGSGHVVCAVHHCGANSYYEAVRCGIPQVALPQWTDCYDFAELVRLHGVGRIGNDSTKPNWTVAELSREMLAVLHGDTATDMRRNAKQLADLCAQRGSGAETAAAMILRECQVAETLQQYFTEKS</sequence>
<name>A0A0F7ZUA7_9HYPO</name>
<keyword evidence="2" id="KW-0808">Transferase</keyword>
<dbReference type="EMBL" id="KQ030525">
    <property type="protein sequence ID" value="KJZ74533.1"/>
    <property type="molecule type" value="Genomic_DNA"/>
</dbReference>
<dbReference type="AlphaFoldDB" id="A0A0F7ZUA7"/>
<evidence type="ECO:0000313" key="3">
    <source>
        <dbReference type="EMBL" id="KJZ74533.1"/>
    </source>
</evidence>
<gene>
    <name evidence="3" type="ORF">HIM_06129</name>
</gene>
<dbReference type="Gene3D" id="3.40.50.2000">
    <property type="entry name" value="Glycogen Phosphorylase B"/>
    <property type="match status" value="1"/>
</dbReference>
<dbReference type="SUPFAM" id="SSF53756">
    <property type="entry name" value="UDP-Glycosyltransferase/glycogen phosphorylase"/>
    <property type="match status" value="1"/>
</dbReference>
<organism evidence="3 4">
    <name type="scientific">Hirsutella minnesotensis 3608</name>
    <dbReference type="NCBI Taxonomy" id="1043627"/>
    <lineage>
        <taxon>Eukaryota</taxon>
        <taxon>Fungi</taxon>
        <taxon>Dikarya</taxon>
        <taxon>Ascomycota</taxon>
        <taxon>Pezizomycotina</taxon>
        <taxon>Sordariomycetes</taxon>
        <taxon>Hypocreomycetidae</taxon>
        <taxon>Hypocreales</taxon>
        <taxon>Ophiocordycipitaceae</taxon>
        <taxon>Hirsutella</taxon>
    </lineage>
</organism>
<accession>A0A0F7ZUA7</accession>
<dbReference type="PANTHER" id="PTHR48043">
    <property type="entry name" value="EG:EG0003.4 PROTEIN-RELATED"/>
    <property type="match status" value="1"/>
</dbReference>
<keyword evidence="1" id="KW-0328">Glycosyltransferase</keyword>
<keyword evidence="4" id="KW-1185">Reference proteome</keyword>
<evidence type="ECO:0000313" key="4">
    <source>
        <dbReference type="Proteomes" id="UP000054481"/>
    </source>
</evidence>
<proteinExistence type="predicted"/>
<dbReference type="PANTHER" id="PTHR48043:SF145">
    <property type="entry name" value="FI06409P-RELATED"/>
    <property type="match status" value="1"/>
</dbReference>
<evidence type="ECO:0008006" key="5">
    <source>
        <dbReference type="Google" id="ProtNLM"/>
    </source>
</evidence>
<dbReference type="Pfam" id="PF00201">
    <property type="entry name" value="UDPGT"/>
    <property type="match status" value="1"/>
</dbReference>
<dbReference type="InterPro" id="IPR050271">
    <property type="entry name" value="UDP-glycosyltransferase"/>
</dbReference>
<evidence type="ECO:0000256" key="1">
    <source>
        <dbReference type="ARBA" id="ARBA00022676"/>
    </source>
</evidence>
<dbReference type="InterPro" id="IPR002213">
    <property type="entry name" value="UDP_glucos_trans"/>
</dbReference>
<dbReference type="OrthoDB" id="5835829at2759"/>
<reference evidence="3 4" key="1">
    <citation type="journal article" date="2014" name="Genome Biol. Evol.">
        <title>Comparative genomics and transcriptomics analyses reveal divergent lifestyle features of nematode endoparasitic fungus Hirsutella minnesotensis.</title>
        <authorList>
            <person name="Lai Y."/>
            <person name="Liu K."/>
            <person name="Zhang X."/>
            <person name="Zhang X."/>
            <person name="Li K."/>
            <person name="Wang N."/>
            <person name="Shu C."/>
            <person name="Wu Y."/>
            <person name="Wang C."/>
            <person name="Bushley K.E."/>
            <person name="Xiang M."/>
            <person name="Liu X."/>
        </authorList>
    </citation>
    <scope>NUCLEOTIDE SEQUENCE [LARGE SCALE GENOMIC DNA]</scope>
    <source>
        <strain evidence="3 4">3608</strain>
    </source>
</reference>
<dbReference type="GO" id="GO:0008194">
    <property type="term" value="F:UDP-glycosyltransferase activity"/>
    <property type="evidence" value="ECO:0007669"/>
    <property type="project" value="InterPro"/>
</dbReference>
<protein>
    <recommendedName>
        <fullName evidence="5">Glycosyltransferase family 28 N-terminal domain-containing protein</fullName>
    </recommendedName>
</protein>
<dbReference type="CDD" id="cd03784">
    <property type="entry name" value="GT1_Gtf-like"/>
    <property type="match status" value="1"/>
</dbReference>